<sequence>MKTAEILQRFEEITEHYIQELEGFGMEQLKRQPGENEWSLGKMYQHLINAALYMQLANAERCLKPSGDDAVSAGEKTDVGKAVFEQGSLPPVRIQVPPSPQYTPQQPESKEQLVEGLKSVVHRMNEIASKLENAPLHHTVAHPRFGGLNAEEWFRLVEMHYRHHLLQKDRLKQALPQNV</sequence>
<dbReference type="InterPro" id="IPR034660">
    <property type="entry name" value="DinB/YfiT-like"/>
</dbReference>
<dbReference type="InterPro" id="IPR024775">
    <property type="entry name" value="DinB-like"/>
</dbReference>
<comment type="caution">
    <text evidence="2">The sequence shown here is derived from an EMBL/GenBank/DDBJ whole genome shotgun (WGS) entry which is preliminary data.</text>
</comment>
<dbReference type="Gene3D" id="1.20.120.450">
    <property type="entry name" value="dinb family like domain"/>
    <property type="match status" value="1"/>
</dbReference>
<name>A0ABT8VEI3_9BACL</name>
<dbReference type="SUPFAM" id="SSF109854">
    <property type="entry name" value="DinB/YfiT-like putative metalloenzymes"/>
    <property type="match status" value="1"/>
</dbReference>
<dbReference type="Proteomes" id="UP001168883">
    <property type="component" value="Unassembled WGS sequence"/>
</dbReference>
<organism evidence="2 3">
    <name type="scientific">Paenibacillus ehimensis</name>
    <dbReference type="NCBI Taxonomy" id="79264"/>
    <lineage>
        <taxon>Bacteria</taxon>
        <taxon>Bacillati</taxon>
        <taxon>Bacillota</taxon>
        <taxon>Bacilli</taxon>
        <taxon>Bacillales</taxon>
        <taxon>Paenibacillaceae</taxon>
        <taxon>Paenibacillus</taxon>
    </lineage>
</organism>
<accession>A0ABT8VEI3</accession>
<gene>
    <name evidence="2" type="ORF">Q3C12_20440</name>
</gene>
<proteinExistence type="predicted"/>
<keyword evidence="3" id="KW-1185">Reference proteome</keyword>
<evidence type="ECO:0000259" key="1">
    <source>
        <dbReference type="Pfam" id="PF12867"/>
    </source>
</evidence>
<dbReference type="Pfam" id="PF12867">
    <property type="entry name" value="DinB_2"/>
    <property type="match status" value="1"/>
</dbReference>
<evidence type="ECO:0000313" key="2">
    <source>
        <dbReference type="EMBL" id="MDO3679382.1"/>
    </source>
</evidence>
<evidence type="ECO:0000313" key="3">
    <source>
        <dbReference type="Proteomes" id="UP001168883"/>
    </source>
</evidence>
<dbReference type="RefSeq" id="WP_302879575.1">
    <property type="nucleotide sequence ID" value="NZ_JAUMKJ010000026.1"/>
</dbReference>
<dbReference type="EMBL" id="JAUMKJ010000026">
    <property type="protein sequence ID" value="MDO3679382.1"/>
    <property type="molecule type" value="Genomic_DNA"/>
</dbReference>
<protein>
    <submittedName>
        <fullName evidence="2">DinB family protein</fullName>
    </submittedName>
</protein>
<reference evidence="2" key="1">
    <citation type="submission" date="2023-07" db="EMBL/GenBank/DDBJ databases">
        <authorList>
            <person name="Aktuganov G."/>
            <person name="Boyko T."/>
            <person name="Delegan Y."/>
            <person name="Galimzianova N."/>
            <person name="Gilvanova E."/>
            <person name="Korobov V."/>
            <person name="Kuzmina L."/>
            <person name="Melentiev A."/>
            <person name="Milman P."/>
            <person name="Ryabova A."/>
            <person name="Stupak E."/>
            <person name="Yasakov T."/>
            <person name="Zharikova N."/>
            <person name="Zhurenko E."/>
        </authorList>
    </citation>
    <scope>NUCLEOTIDE SEQUENCE</scope>
    <source>
        <strain evidence="2">IB-739</strain>
    </source>
</reference>
<feature type="domain" description="DinB-like" evidence="1">
    <location>
        <begin position="11"/>
        <end position="167"/>
    </location>
</feature>